<gene>
    <name evidence="1" type="ORF">COLO4_37387</name>
</gene>
<accession>A0A1R3G251</accession>
<organism evidence="1 2">
    <name type="scientific">Corchorus olitorius</name>
    <dbReference type="NCBI Taxonomy" id="93759"/>
    <lineage>
        <taxon>Eukaryota</taxon>
        <taxon>Viridiplantae</taxon>
        <taxon>Streptophyta</taxon>
        <taxon>Embryophyta</taxon>
        <taxon>Tracheophyta</taxon>
        <taxon>Spermatophyta</taxon>
        <taxon>Magnoliopsida</taxon>
        <taxon>eudicotyledons</taxon>
        <taxon>Gunneridae</taxon>
        <taxon>Pentapetalae</taxon>
        <taxon>rosids</taxon>
        <taxon>malvids</taxon>
        <taxon>Malvales</taxon>
        <taxon>Malvaceae</taxon>
        <taxon>Grewioideae</taxon>
        <taxon>Apeibeae</taxon>
        <taxon>Corchorus</taxon>
    </lineage>
</organism>
<protein>
    <submittedName>
        <fullName evidence="1">Uncharacterized protein</fullName>
    </submittedName>
</protein>
<evidence type="ECO:0000313" key="2">
    <source>
        <dbReference type="Proteomes" id="UP000187203"/>
    </source>
</evidence>
<sequence>MATVAVIVSALYATSTFSFNIPRERASQSTSTTLIFEEAYEQEVQGKE</sequence>
<name>A0A1R3G251_9ROSI</name>
<keyword evidence="2" id="KW-1185">Reference proteome</keyword>
<dbReference type="EMBL" id="AWUE01023913">
    <property type="protein sequence ID" value="OMO52145.1"/>
    <property type="molecule type" value="Genomic_DNA"/>
</dbReference>
<dbReference type="AlphaFoldDB" id="A0A1R3G251"/>
<proteinExistence type="predicted"/>
<comment type="caution">
    <text evidence="1">The sequence shown here is derived from an EMBL/GenBank/DDBJ whole genome shotgun (WGS) entry which is preliminary data.</text>
</comment>
<evidence type="ECO:0000313" key="1">
    <source>
        <dbReference type="EMBL" id="OMO52145.1"/>
    </source>
</evidence>
<dbReference type="Proteomes" id="UP000187203">
    <property type="component" value="Unassembled WGS sequence"/>
</dbReference>
<reference evidence="2" key="1">
    <citation type="submission" date="2013-09" db="EMBL/GenBank/DDBJ databases">
        <title>Corchorus olitorius genome sequencing.</title>
        <authorList>
            <person name="Alam M."/>
            <person name="Haque M.S."/>
            <person name="Islam M.S."/>
            <person name="Emdad E.M."/>
            <person name="Islam M.M."/>
            <person name="Ahmed B."/>
            <person name="Halim A."/>
            <person name="Hossen Q.M.M."/>
            <person name="Hossain M.Z."/>
            <person name="Ahmed R."/>
            <person name="Khan M.M."/>
            <person name="Islam R."/>
            <person name="Rashid M.M."/>
            <person name="Khan S.A."/>
            <person name="Rahman M.S."/>
            <person name="Alam M."/>
            <person name="Yahiya A.S."/>
            <person name="Khan M.S."/>
            <person name="Azam M.S."/>
            <person name="Haque T."/>
            <person name="Lashkar M.Z.H."/>
            <person name="Akhand A.I."/>
            <person name="Morshed G."/>
            <person name="Roy S."/>
            <person name="Uddin K.S."/>
            <person name="Rabeya T."/>
            <person name="Hossain A.S."/>
            <person name="Chowdhury A."/>
            <person name="Snigdha A.R."/>
            <person name="Mortoza M.S."/>
            <person name="Matin S.A."/>
            <person name="Hoque S.M.E."/>
            <person name="Islam M.K."/>
            <person name="Roy D.K."/>
            <person name="Haider R."/>
            <person name="Moosa M.M."/>
            <person name="Elias S.M."/>
            <person name="Hasan A.M."/>
            <person name="Jahan S."/>
            <person name="Shafiuddin M."/>
            <person name="Mahmood N."/>
            <person name="Shommy N.S."/>
        </authorList>
    </citation>
    <scope>NUCLEOTIDE SEQUENCE [LARGE SCALE GENOMIC DNA]</scope>
    <source>
        <strain evidence="2">cv. O-4</strain>
    </source>
</reference>